<dbReference type="PANTHER" id="PTHR42718">
    <property type="entry name" value="MAJOR FACILITATOR SUPERFAMILY MULTIDRUG TRANSPORTER MFSC"/>
    <property type="match status" value="1"/>
</dbReference>
<name>A0A0D8B7T7_9ACTN</name>
<feature type="transmembrane region" description="Helical" evidence="7">
    <location>
        <begin position="89"/>
        <end position="108"/>
    </location>
</feature>
<evidence type="ECO:0000256" key="2">
    <source>
        <dbReference type="ARBA" id="ARBA00022448"/>
    </source>
</evidence>
<protein>
    <submittedName>
        <fullName evidence="9">Arabinose efflux permease family protein</fullName>
    </submittedName>
</protein>
<feature type="transmembrane region" description="Helical" evidence="7">
    <location>
        <begin position="450"/>
        <end position="478"/>
    </location>
</feature>
<dbReference type="PRINTS" id="PR01035">
    <property type="entry name" value="TCRTETA"/>
</dbReference>
<feature type="domain" description="Major facilitator superfamily (MFS) profile" evidence="8">
    <location>
        <begin position="23"/>
        <end position="485"/>
    </location>
</feature>
<dbReference type="SUPFAM" id="SSF103473">
    <property type="entry name" value="MFS general substrate transporter"/>
    <property type="match status" value="1"/>
</dbReference>
<dbReference type="AlphaFoldDB" id="A0A0D8B7T7"/>
<comment type="caution">
    <text evidence="9">The sequence shown here is derived from an EMBL/GenBank/DDBJ whole genome shotgun (WGS) entry which is preliminary data.</text>
</comment>
<evidence type="ECO:0000256" key="5">
    <source>
        <dbReference type="ARBA" id="ARBA00022989"/>
    </source>
</evidence>
<accession>A0A0D8B7T7</accession>
<dbReference type="CDD" id="cd17321">
    <property type="entry name" value="MFS_MMR_MDR_like"/>
    <property type="match status" value="1"/>
</dbReference>
<feature type="transmembrane region" description="Helical" evidence="7">
    <location>
        <begin position="413"/>
        <end position="430"/>
    </location>
</feature>
<dbReference type="PROSITE" id="PS50850">
    <property type="entry name" value="MFS"/>
    <property type="match status" value="1"/>
</dbReference>
<feature type="transmembrane region" description="Helical" evidence="7">
    <location>
        <begin position="238"/>
        <end position="257"/>
    </location>
</feature>
<dbReference type="InterPro" id="IPR011701">
    <property type="entry name" value="MFS"/>
</dbReference>
<dbReference type="EMBL" id="JYFN01000068">
    <property type="protein sequence ID" value="KJE20180.1"/>
    <property type="molecule type" value="Genomic_DNA"/>
</dbReference>
<evidence type="ECO:0000256" key="7">
    <source>
        <dbReference type="SAM" id="Phobius"/>
    </source>
</evidence>
<evidence type="ECO:0000313" key="10">
    <source>
        <dbReference type="Proteomes" id="UP000032545"/>
    </source>
</evidence>
<dbReference type="InterPro" id="IPR036259">
    <property type="entry name" value="MFS_trans_sf"/>
</dbReference>
<dbReference type="InterPro" id="IPR020846">
    <property type="entry name" value="MFS_dom"/>
</dbReference>
<evidence type="ECO:0000256" key="3">
    <source>
        <dbReference type="ARBA" id="ARBA00022475"/>
    </source>
</evidence>
<feature type="transmembrane region" description="Helical" evidence="7">
    <location>
        <begin position="278"/>
        <end position="301"/>
    </location>
</feature>
<feature type="transmembrane region" description="Helical" evidence="7">
    <location>
        <begin position="148"/>
        <end position="170"/>
    </location>
</feature>
<keyword evidence="2" id="KW-0813">Transport</keyword>
<organism evidence="9 10">
    <name type="scientific">Frankia torreyi</name>
    <dbReference type="NCBI Taxonomy" id="1856"/>
    <lineage>
        <taxon>Bacteria</taxon>
        <taxon>Bacillati</taxon>
        <taxon>Actinomycetota</taxon>
        <taxon>Actinomycetes</taxon>
        <taxon>Frankiales</taxon>
        <taxon>Frankiaceae</taxon>
        <taxon>Frankia</taxon>
    </lineage>
</organism>
<evidence type="ECO:0000256" key="6">
    <source>
        <dbReference type="ARBA" id="ARBA00023136"/>
    </source>
</evidence>
<keyword evidence="10" id="KW-1185">Reference proteome</keyword>
<dbReference type="Pfam" id="PF07690">
    <property type="entry name" value="MFS_1"/>
    <property type="match status" value="1"/>
</dbReference>
<feature type="transmembrane region" description="Helical" evidence="7">
    <location>
        <begin position="210"/>
        <end position="232"/>
    </location>
</feature>
<dbReference type="Gene3D" id="1.20.1720.10">
    <property type="entry name" value="Multidrug resistance protein D"/>
    <property type="match status" value="1"/>
</dbReference>
<dbReference type="Gene3D" id="1.20.1250.20">
    <property type="entry name" value="MFS general substrate transporter like domains"/>
    <property type="match status" value="1"/>
</dbReference>
<feature type="transmembrane region" description="Helical" evidence="7">
    <location>
        <begin position="341"/>
        <end position="358"/>
    </location>
</feature>
<comment type="subcellular location">
    <subcellularLocation>
        <location evidence="1">Cell membrane</location>
        <topology evidence="1">Multi-pass membrane protein</topology>
    </subcellularLocation>
</comment>
<dbReference type="Proteomes" id="UP000032545">
    <property type="component" value="Unassembled WGS sequence"/>
</dbReference>
<dbReference type="GO" id="GO:0005886">
    <property type="term" value="C:plasma membrane"/>
    <property type="evidence" value="ECO:0007669"/>
    <property type="project" value="UniProtKB-SubCell"/>
</dbReference>
<proteinExistence type="predicted"/>
<keyword evidence="5 7" id="KW-1133">Transmembrane helix</keyword>
<dbReference type="OrthoDB" id="4080117at2"/>
<feature type="transmembrane region" description="Helical" evidence="7">
    <location>
        <begin position="313"/>
        <end position="334"/>
    </location>
</feature>
<feature type="transmembrane region" description="Helical" evidence="7">
    <location>
        <begin position="114"/>
        <end position="136"/>
    </location>
</feature>
<reference evidence="10" key="1">
    <citation type="submission" date="2015-02" db="EMBL/GenBank/DDBJ databases">
        <title>Draft Genome of Frankia sp. CpI1-S.</title>
        <authorList>
            <person name="Oshone R.T."/>
            <person name="Ngom M."/>
            <person name="Ghodhbane-Gtari F."/>
            <person name="Gtari M."/>
            <person name="Morris K."/>
            <person name="Thomas K."/>
            <person name="Sen A."/>
            <person name="Tisa L.S."/>
        </authorList>
    </citation>
    <scope>NUCLEOTIDE SEQUENCE [LARGE SCALE GENOMIC DNA]</scope>
    <source>
        <strain evidence="10">CpI1-S</strain>
    </source>
</reference>
<dbReference type="PANTHER" id="PTHR42718:SF46">
    <property type="entry name" value="BLR6921 PROTEIN"/>
    <property type="match status" value="1"/>
</dbReference>
<keyword evidence="4 7" id="KW-0812">Transmembrane</keyword>
<reference evidence="9 10" key="2">
    <citation type="journal article" date="2016" name="Genome Announc.">
        <title>Permanent Draft Genome Sequences for Two Variants of Frankia sp. Strain CpI1, the First Frankia Strain Isolated from Root Nodules of Comptonia peregrina.</title>
        <authorList>
            <person name="Oshone R."/>
            <person name="Hurst S.G.IV."/>
            <person name="Abebe-Akele F."/>
            <person name="Simpson S."/>
            <person name="Morris K."/>
            <person name="Thomas W.K."/>
            <person name="Tisa L.S."/>
        </authorList>
    </citation>
    <scope>NUCLEOTIDE SEQUENCE [LARGE SCALE GENOMIC DNA]</scope>
    <source>
        <strain evidence="10">CpI1-S</strain>
    </source>
</reference>
<gene>
    <name evidence="9" type="ORF">FF36_05511</name>
</gene>
<dbReference type="GO" id="GO:0022857">
    <property type="term" value="F:transmembrane transporter activity"/>
    <property type="evidence" value="ECO:0007669"/>
    <property type="project" value="InterPro"/>
</dbReference>
<feature type="transmembrane region" description="Helical" evidence="7">
    <location>
        <begin position="57"/>
        <end position="77"/>
    </location>
</feature>
<feature type="transmembrane region" description="Helical" evidence="7">
    <location>
        <begin position="176"/>
        <end position="198"/>
    </location>
</feature>
<dbReference type="InterPro" id="IPR001958">
    <property type="entry name" value="Tet-R_TetA/multi-R_MdtG-like"/>
</dbReference>
<evidence type="ECO:0000256" key="1">
    <source>
        <dbReference type="ARBA" id="ARBA00004651"/>
    </source>
</evidence>
<evidence type="ECO:0000256" key="4">
    <source>
        <dbReference type="ARBA" id="ARBA00022692"/>
    </source>
</evidence>
<dbReference type="PATRIC" id="fig|1502723.3.peg.5935"/>
<feature type="transmembrane region" description="Helical" evidence="7">
    <location>
        <begin position="21"/>
        <end position="45"/>
    </location>
</feature>
<evidence type="ECO:0000313" key="9">
    <source>
        <dbReference type="EMBL" id="KJE20180.1"/>
    </source>
</evidence>
<keyword evidence="3" id="KW-1003">Cell membrane</keyword>
<sequence>MSSGSTVLSSPPRARRPGHPTITLMIIVCCQFIVGLDATVVNIALPHIRSALHFSSSSLAWVSSAYTIAFGGLLLLGGRAGDILGRRRVFMAALGIFGVASLLGGLAPSSGWLLAARAAQGAASAFAAPNALALITSNFEEGPTRNRAFGAVSGAYAASLALGLILGGMLTEWASWRWVMFINVPISVAVLLLVPLFINEAERHPGRFDLPGAFLSVAAMTSLVYGLLHAASDGWSNWVTEGTLALAVILLAGFIVVEARADQPIVPLGIFKNRSRGAGYFDLLALTATMAGMNFFVTQLLQNGLDFGPLRAGFAFLPMAFAIMTGGTIAAQFLERVGTRVFVVVGAAMVFCGMVWLSRVDLSTSYLNGVLGPTLLFGAGSGLAFTALSSVTLSNLRPEESGAGSSLLEAMQWVGFSLGVSTLVTVFASSSRHAQEHLPTDLAPGDVGRYSLFEGMSGAFTASLVFVGAALLVAIIALRTRATASQEAVPAKYPVETPADSTAAG</sequence>
<feature type="transmembrane region" description="Helical" evidence="7">
    <location>
        <begin position="370"/>
        <end position="393"/>
    </location>
</feature>
<evidence type="ECO:0000259" key="8">
    <source>
        <dbReference type="PROSITE" id="PS50850"/>
    </source>
</evidence>
<keyword evidence="6 7" id="KW-0472">Membrane</keyword>